<evidence type="ECO:0000256" key="4">
    <source>
        <dbReference type="PIRSR" id="PIRSR617867-1"/>
    </source>
</evidence>
<gene>
    <name evidence="6" type="ORF">SAMN02745130_02274</name>
</gene>
<dbReference type="Gene3D" id="3.40.50.2300">
    <property type="match status" value="1"/>
</dbReference>
<dbReference type="PRINTS" id="PR00719">
    <property type="entry name" value="LMWPTPASE"/>
</dbReference>
<protein>
    <submittedName>
        <fullName evidence="6">Protein tyrosine phosphatase</fullName>
    </submittedName>
</protein>
<feature type="active site" description="Proton donor" evidence="4">
    <location>
        <position position="127"/>
    </location>
</feature>
<evidence type="ECO:0000313" key="7">
    <source>
        <dbReference type="Proteomes" id="UP000190460"/>
    </source>
</evidence>
<evidence type="ECO:0000256" key="3">
    <source>
        <dbReference type="ARBA" id="ARBA00022912"/>
    </source>
</evidence>
<evidence type="ECO:0000313" key="6">
    <source>
        <dbReference type="EMBL" id="SKA82299.1"/>
    </source>
</evidence>
<reference evidence="6 7" key="1">
    <citation type="submission" date="2017-02" db="EMBL/GenBank/DDBJ databases">
        <authorList>
            <person name="Peterson S.W."/>
        </authorList>
    </citation>
    <scope>NUCLEOTIDE SEQUENCE [LARGE SCALE GENOMIC DNA]</scope>
    <source>
        <strain evidence="6 7">ATCC 49788</strain>
    </source>
</reference>
<dbReference type="OrthoDB" id="9784339at2"/>
<dbReference type="Proteomes" id="UP000190460">
    <property type="component" value="Unassembled WGS sequence"/>
</dbReference>
<dbReference type="RefSeq" id="WP_078922753.1">
    <property type="nucleotide sequence ID" value="NZ_FUYB01000010.1"/>
</dbReference>
<evidence type="ECO:0000256" key="1">
    <source>
        <dbReference type="ARBA" id="ARBA00011063"/>
    </source>
</evidence>
<dbReference type="EMBL" id="FUYB01000010">
    <property type="protein sequence ID" value="SKA82299.1"/>
    <property type="molecule type" value="Genomic_DNA"/>
</dbReference>
<dbReference type="InterPro" id="IPR017867">
    <property type="entry name" value="Tyr_phospatase_low_mol_wt"/>
</dbReference>
<evidence type="ECO:0000259" key="5">
    <source>
        <dbReference type="SMART" id="SM00226"/>
    </source>
</evidence>
<dbReference type="CDD" id="cd16343">
    <property type="entry name" value="LMWPTP"/>
    <property type="match status" value="1"/>
</dbReference>
<dbReference type="FunFam" id="3.40.50.2300:FF:000113">
    <property type="entry name" value="Low molecular weight protein-tyrosine-phosphatase"/>
    <property type="match status" value="1"/>
</dbReference>
<feature type="active site" evidence="4">
    <location>
        <position position="16"/>
    </location>
</feature>
<dbReference type="GO" id="GO:0004725">
    <property type="term" value="F:protein tyrosine phosphatase activity"/>
    <property type="evidence" value="ECO:0007669"/>
    <property type="project" value="InterPro"/>
</dbReference>
<dbReference type="PANTHER" id="PTHR47439:SF1">
    <property type="entry name" value="ACID PHOSPHATASE"/>
    <property type="match status" value="1"/>
</dbReference>
<dbReference type="STRING" id="92487.SAMN02745130_02274"/>
<dbReference type="Pfam" id="PF01451">
    <property type="entry name" value="LMWPc"/>
    <property type="match status" value="1"/>
</dbReference>
<accession>A0A1T4WYH4</accession>
<keyword evidence="2" id="KW-0378">Hydrolase</keyword>
<evidence type="ECO:0000256" key="2">
    <source>
        <dbReference type="ARBA" id="ARBA00022801"/>
    </source>
</evidence>
<sequence length="166" mass="18722">MKKVSVLFVCMGNICRSPTAQAVFESFVQRSGLAQAIQVDSAGTHAYHLGSQPDQRSQQAALGRGIDLTQQRARKIQAADFTEFDYVLAMDLQNLRALQSYAQAKQAQNLKLFMEFASRWREREVPDPYYGGSQGFERVLDMIEDASEGLLAHIIRQHSLERERLG</sequence>
<dbReference type="InterPro" id="IPR036196">
    <property type="entry name" value="Ptyr_pPase_sf"/>
</dbReference>
<name>A0A1T4WYH4_9GAMM</name>
<dbReference type="AlphaFoldDB" id="A0A1T4WYH4"/>
<feature type="active site" description="Nucleophile" evidence="4">
    <location>
        <position position="10"/>
    </location>
</feature>
<proteinExistence type="inferred from homology"/>
<keyword evidence="3" id="KW-0904">Protein phosphatase</keyword>
<dbReference type="InterPro" id="IPR052995">
    <property type="entry name" value="LMW-PTP"/>
</dbReference>
<dbReference type="SMART" id="SM00226">
    <property type="entry name" value="LMWPc"/>
    <property type="match status" value="1"/>
</dbReference>
<dbReference type="PANTHER" id="PTHR47439">
    <property type="entry name" value="LOW MOLECULAR WEIGHT PHOSPHOTYROSINE PROTEIN PHOSPHATASE-RELATED"/>
    <property type="match status" value="1"/>
</dbReference>
<dbReference type="SUPFAM" id="SSF52788">
    <property type="entry name" value="Phosphotyrosine protein phosphatases I"/>
    <property type="match status" value="1"/>
</dbReference>
<organism evidence="6 7">
    <name type="scientific">Thiothrix eikelboomii</name>
    <dbReference type="NCBI Taxonomy" id="92487"/>
    <lineage>
        <taxon>Bacteria</taxon>
        <taxon>Pseudomonadati</taxon>
        <taxon>Pseudomonadota</taxon>
        <taxon>Gammaproteobacteria</taxon>
        <taxon>Thiotrichales</taxon>
        <taxon>Thiotrichaceae</taxon>
        <taxon>Thiothrix</taxon>
    </lineage>
</organism>
<dbReference type="InterPro" id="IPR023485">
    <property type="entry name" value="Ptyr_pPase"/>
</dbReference>
<feature type="domain" description="Phosphotyrosine protein phosphatase I" evidence="5">
    <location>
        <begin position="4"/>
        <end position="153"/>
    </location>
</feature>
<comment type="similarity">
    <text evidence="1">Belongs to the low molecular weight phosphotyrosine protein phosphatase family.</text>
</comment>
<keyword evidence="7" id="KW-1185">Reference proteome</keyword>